<dbReference type="EMBL" id="JAMKFB020000017">
    <property type="protein sequence ID" value="KAL0169867.1"/>
    <property type="molecule type" value="Genomic_DNA"/>
</dbReference>
<keyword evidence="3" id="KW-1185">Reference proteome</keyword>
<organism evidence="2 3">
    <name type="scientific">Cirrhinus mrigala</name>
    <name type="common">Mrigala</name>
    <dbReference type="NCBI Taxonomy" id="683832"/>
    <lineage>
        <taxon>Eukaryota</taxon>
        <taxon>Metazoa</taxon>
        <taxon>Chordata</taxon>
        <taxon>Craniata</taxon>
        <taxon>Vertebrata</taxon>
        <taxon>Euteleostomi</taxon>
        <taxon>Actinopterygii</taxon>
        <taxon>Neopterygii</taxon>
        <taxon>Teleostei</taxon>
        <taxon>Ostariophysi</taxon>
        <taxon>Cypriniformes</taxon>
        <taxon>Cyprinidae</taxon>
        <taxon>Labeoninae</taxon>
        <taxon>Labeonini</taxon>
        <taxon>Cirrhinus</taxon>
    </lineage>
</organism>
<gene>
    <name evidence="2" type="ORF">M9458_034463</name>
</gene>
<dbReference type="PANTHER" id="PTHR46513">
    <property type="entry name" value="VITELLOGENIN RECEPTOR-LIKE PROTEIN-RELATED-RELATED"/>
    <property type="match status" value="1"/>
</dbReference>
<feature type="non-terminal residue" evidence="2">
    <location>
        <position position="1"/>
    </location>
</feature>
<dbReference type="InterPro" id="IPR000033">
    <property type="entry name" value="LDLR_classB_rpt"/>
</dbReference>
<evidence type="ECO:0000256" key="1">
    <source>
        <dbReference type="PROSITE-ProRule" id="PRU00461"/>
    </source>
</evidence>
<dbReference type="AlphaFoldDB" id="A0ABD0P7E3"/>
<dbReference type="SUPFAM" id="SSF63825">
    <property type="entry name" value="YWTD domain"/>
    <property type="match status" value="1"/>
</dbReference>
<accession>A0ABD0P7E3</accession>
<sequence>MLYWTDWNREAPKIESSSVDGQNRRVLVQEGVGLPNALTYDSTTRQVCWADA</sequence>
<dbReference type="Proteomes" id="UP001529510">
    <property type="component" value="Unassembled WGS sequence"/>
</dbReference>
<comment type="caution">
    <text evidence="2">The sequence shown here is derived from an EMBL/GenBank/DDBJ whole genome shotgun (WGS) entry which is preliminary data.</text>
</comment>
<protein>
    <submittedName>
        <fullName evidence="2">Uncharacterized protein</fullName>
    </submittedName>
</protein>
<dbReference type="Pfam" id="PF00058">
    <property type="entry name" value="Ldl_recept_b"/>
    <property type="match status" value="1"/>
</dbReference>
<dbReference type="InterPro" id="IPR050778">
    <property type="entry name" value="Cueball_EGF_LRP_Nidogen"/>
</dbReference>
<name>A0ABD0P7E3_CIRMR</name>
<proteinExistence type="predicted"/>
<evidence type="ECO:0000313" key="2">
    <source>
        <dbReference type="EMBL" id="KAL0169867.1"/>
    </source>
</evidence>
<evidence type="ECO:0000313" key="3">
    <source>
        <dbReference type="Proteomes" id="UP001529510"/>
    </source>
</evidence>
<dbReference type="PANTHER" id="PTHR46513:SF6">
    <property type="entry name" value="NIDOGEN-1"/>
    <property type="match status" value="1"/>
</dbReference>
<dbReference type="Gene3D" id="2.120.10.30">
    <property type="entry name" value="TolB, C-terminal domain"/>
    <property type="match status" value="1"/>
</dbReference>
<feature type="non-terminal residue" evidence="2">
    <location>
        <position position="52"/>
    </location>
</feature>
<dbReference type="InterPro" id="IPR011042">
    <property type="entry name" value="6-blade_b-propeller_TolB-like"/>
</dbReference>
<reference evidence="2 3" key="1">
    <citation type="submission" date="2024-05" db="EMBL/GenBank/DDBJ databases">
        <title>Genome sequencing and assembly of Indian major carp, Cirrhinus mrigala (Hamilton, 1822).</title>
        <authorList>
            <person name="Mohindra V."/>
            <person name="Chowdhury L.M."/>
            <person name="Lal K."/>
            <person name="Jena J.K."/>
        </authorList>
    </citation>
    <scope>NUCLEOTIDE SEQUENCE [LARGE SCALE GENOMIC DNA]</scope>
    <source>
        <strain evidence="2">CM1030</strain>
        <tissue evidence="2">Blood</tissue>
    </source>
</reference>
<feature type="repeat" description="LDL-receptor class B" evidence="1">
    <location>
        <begin position="1"/>
        <end position="44"/>
    </location>
</feature>
<dbReference type="PROSITE" id="PS51120">
    <property type="entry name" value="LDLRB"/>
    <property type="match status" value="1"/>
</dbReference>